<feature type="domain" description="Phosphoribosyltransferase" evidence="2">
    <location>
        <begin position="158"/>
        <end position="228"/>
    </location>
</feature>
<dbReference type="Proteomes" id="UP000279562">
    <property type="component" value="Unassembled WGS sequence"/>
</dbReference>
<comment type="caution">
    <text evidence="3">The sequence shown here is derived from an EMBL/GenBank/DDBJ whole genome shotgun (WGS) entry which is preliminary data.</text>
</comment>
<proteinExistence type="inferred from homology"/>
<dbReference type="AlphaFoldDB" id="A0A3P2A9K1"/>
<protein>
    <submittedName>
        <fullName evidence="3">ComF family protein</fullName>
    </submittedName>
</protein>
<evidence type="ECO:0000256" key="1">
    <source>
        <dbReference type="ARBA" id="ARBA00008007"/>
    </source>
</evidence>
<accession>A0A3P2A9K1</accession>
<evidence type="ECO:0000259" key="2">
    <source>
        <dbReference type="Pfam" id="PF00156"/>
    </source>
</evidence>
<dbReference type="SUPFAM" id="SSF53271">
    <property type="entry name" value="PRTase-like"/>
    <property type="match status" value="1"/>
</dbReference>
<dbReference type="InterPro" id="IPR051910">
    <property type="entry name" value="ComF/GntX_DNA_util-trans"/>
</dbReference>
<sequence>MENMFKTWLVSFVRLFFPCRCAVCGNALQEGEEGICMKCNMDIPRTNFHLHADNIVERMFWGKIPLVRASSFFYYRKGSDFRNIPHLLKYGGRQDLGKTMGRFMTAELLPVDFFRDIDVILPVPLHPRKQKSRGYNQSECIARGISDVTGISVDTSSLSRKKHTGTQTRKSAYERWVNVDGIFCLHCPERFAGKHVLIVDDVLTTGATITACADAFKDVEGVRFSILTLAVADS</sequence>
<evidence type="ECO:0000313" key="4">
    <source>
        <dbReference type="Proteomes" id="UP000279562"/>
    </source>
</evidence>
<reference evidence="3 4" key="1">
    <citation type="submission" date="2018-11" db="EMBL/GenBank/DDBJ databases">
        <title>Genomes From Bacteria Associated with the Canine Oral Cavity: a Test Case for Automated Genome-Based Taxonomic Assignment.</title>
        <authorList>
            <person name="Coil D.A."/>
            <person name="Jospin G."/>
            <person name="Darling A.E."/>
            <person name="Wallis C."/>
            <person name="Davis I.J."/>
            <person name="Harris S."/>
            <person name="Eisen J.A."/>
            <person name="Holcombe L.J."/>
            <person name="O'Flynn C."/>
        </authorList>
    </citation>
    <scope>NUCLEOTIDE SEQUENCE [LARGE SCALE GENOMIC DNA]</scope>
    <source>
        <strain evidence="3 4">OH1047_COT-310</strain>
    </source>
</reference>
<dbReference type="CDD" id="cd06223">
    <property type="entry name" value="PRTases_typeI"/>
    <property type="match status" value="1"/>
</dbReference>
<comment type="similarity">
    <text evidence="1">Belongs to the ComF/GntX family.</text>
</comment>
<evidence type="ECO:0000313" key="3">
    <source>
        <dbReference type="EMBL" id="RRD92159.1"/>
    </source>
</evidence>
<organism evidence="3 4">
    <name type="scientific">Prevotella heparinolytica</name>
    <dbReference type="NCBI Taxonomy" id="28113"/>
    <lineage>
        <taxon>Bacteria</taxon>
        <taxon>Pseudomonadati</taxon>
        <taxon>Bacteroidota</taxon>
        <taxon>Bacteroidia</taxon>
        <taxon>Bacteroidales</taxon>
        <taxon>Bacteroidaceae</taxon>
        <taxon>Bacteroides</taxon>
    </lineage>
</organism>
<dbReference type="InterPro" id="IPR000836">
    <property type="entry name" value="PRTase_dom"/>
</dbReference>
<dbReference type="Gene3D" id="3.40.50.2020">
    <property type="match status" value="1"/>
</dbReference>
<dbReference type="InterPro" id="IPR029057">
    <property type="entry name" value="PRTase-like"/>
</dbReference>
<name>A0A3P2A9K1_9BACE</name>
<dbReference type="PANTHER" id="PTHR47505:SF1">
    <property type="entry name" value="DNA UTILIZATION PROTEIN YHGH"/>
    <property type="match status" value="1"/>
</dbReference>
<dbReference type="RefSeq" id="WP_125238800.1">
    <property type="nucleotide sequence ID" value="NZ_CALZWP010000001.1"/>
</dbReference>
<dbReference type="Pfam" id="PF00156">
    <property type="entry name" value="Pribosyltran"/>
    <property type="match status" value="1"/>
</dbReference>
<keyword evidence="4" id="KW-1185">Reference proteome</keyword>
<dbReference type="EMBL" id="RQYF01000014">
    <property type="protein sequence ID" value="RRD92159.1"/>
    <property type="molecule type" value="Genomic_DNA"/>
</dbReference>
<gene>
    <name evidence="3" type="ORF">EII33_05140</name>
</gene>
<dbReference type="PANTHER" id="PTHR47505">
    <property type="entry name" value="DNA UTILIZATION PROTEIN YHGH"/>
    <property type="match status" value="1"/>
</dbReference>